<organism evidence="1">
    <name type="scientific">marine sediment metagenome</name>
    <dbReference type="NCBI Taxonomy" id="412755"/>
    <lineage>
        <taxon>unclassified sequences</taxon>
        <taxon>metagenomes</taxon>
        <taxon>ecological metagenomes</taxon>
    </lineage>
</organism>
<reference evidence="1" key="1">
    <citation type="journal article" date="2014" name="Front. Microbiol.">
        <title>High frequency of phylogenetically diverse reductive dehalogenase-homologous genes in deep subseafloor sedimentary metagenomes.</title>
        <authorList>
            <person name="Kawai M."/>
            <person name="Futagami T."/>
            <person name="Toyoda A."/>
            <person name="Takaki Y."/>
            <person name="Nishi S."/>
            <person name="Hori S."/>
            <person name="Arai W."/>
            <person name="Tsubouchi T."/>
            <person name="Morono Y."/>
            <person name="Uchiyama I."/>
            <person name="Ito T."/>
            <person name="Fujiyama A."/>
            <person name="Inagaki F."/>
            <person name="Takami H."/>
        </authorList>
    </citation>
    <scope>NUCLEOTIDE SEQUENCE</scope>
    <source>
        <strain evidence="1">Expedition CK06-06</strain>
    </source>
</reference>
<proteinExistence type="predicted"/>
<dbReference type="EMBL" id="BART01032408">
    <property type="protein sequence ID" value="GAH10626.1"/>
    <property type="molecule type" value="Genomic_DNA"/>
</dbReference>
<dbReference type="AlphaFoldDB" id="X1CQE4"/>
<name>X1CQE4_9ZZZZ</name>
<comment type="caution">
    <text evidence="1">The sequence shown here is derived from an EMBL/GenBank/DDBJ whole genome shotgun (WGS) entry which is preliminary data.</text>
</comment>
<evidence type="ECO:0000313" key="1">
    <source>
        <dbReference type="EMBL" id="GAH10626.1"/>
    </source>
</evidence>
<accession>X1CQE4</accession>
<gene>
    <name evidence="1" type="ORF">S01H4_56014</name>
</gene>
<protein>
    <submittedName>
        <fullName evidence="1">Uncharacterized protein</fullName>
    </submittedName>
</protein>
<sequence>MSFTIVKIDEIFLPHIKAKTDIKQEDLMDSKDLANLITNLLELPRNMEVSEIIINRKKSK</sequence>